<proteinExistence type="predicted"/>
<evidence type="ECO:0000256" key="1">
    <source>
        <dbReference type="SAM" id="MobiDB-lite"/>
    </source>
</evidence>
<sequence>MATPVRVRLVPLLWFLFGLFVNTLVLCTSSRLPHGVTVRLPSLTPPAQLDGLKPFASGSFLSTAARPRSASLTFASPEDSGAPYGLLPTVRHRSQSLGSGRQAPSGVWSRNGEAPNLEQPQQQQQAQEEQAQQQKRRRGRLHRLRKALKRLGGTAKEKLRRLWQSIKRGASRAKRAARQAAIHVYKKLPRLRKTRKAPEGAEVIATSGLAGAGLASAAPHLGPGEEIPEEVKTLEEEEVSTPVSPGASTTSTATEETAAPSTPEEPYRSEEAEEWFEARTPEQAEEESEEWHDAVSPEEMERVLVRARESEQMRREEKVQVSEETEELGLTPQCLKYYSRMTIVMKKLCKTWRGHCMFWSLFMKTGNFGTFVDDMQDMAVKTGALILSAELLRGTEDSIKAHLLRMHLVLALAEESIANAVDRTEEYCWFTNPDNLFTKANPEEEKVMLSLTPLNFFAEPLKYLGSLKGLIDTAYGDSTMCVDSVEAEIKARMDLRQILASEKQRLEIAIQELPESAATEDSSLVMKVIRELELLAKREYCSIEQAYLLATQSKNIQAFIDDYRANGASWWRAQWPFKLQSCRPLTKGNAAVPKDVAQNCRNYESSSVPKSQHDVSETLLWMWDAGSCRKG</sequence>
<evidence type="ECO:0000313" key="2">
    <source>
        <dbReference type="EMBL" id="CDJ61704.1"/>
    </source>
</evidence>
<feature type="region of interest" description="Disordered" evidence="1">
    <location>
        <begin position="94"/>
        <end position="141"/>
    </location>
</feature>
<feature type="compositionally biased region" description="Low complexity" evidence="1">
    <location>
        <begin position="240"/>
        <end position="264"/>
    </location>
</feature>
<name>U6MGX8_EIMMA</name>
<reference evidence="2" key="1">
    <citation type="submission" date="2013-10" db="EMBL/GenBank/DDBJ databases">
        <title>Genomic analysis of the causative agents of coccidiosis in chickens.</title>
        <authorList>
            <person name="Reid A.J."/>
            <person name="Blake D."/>
            <person name="Billington K."/>
            <person name="Browne H."/>
            <person name="Dunn M."/>
            <person name="Hung S."/>
            <person name="Kawahara F."/>
            <person name="Miranda-Saavedra D."/>
            <person name="Mourier T."/>
            <person name="Nagra H."/>
            <person name="Otto T.D."/>
            <person name="Rawlings N."/>
            <person name="Sanchez A."/>
            <person name="Sanders M."/>
            <person name="Subramaniam C."/>
            <person name="Tay Y."/>
            <person name="Dear P."/>
            <person name="Doerig C."/>
            <person name="Gruber A."/>
            <person name="Parkinson J."/>
            <person name="Shirley M."/>
            <person name="Wan K.L."/>
            <person name="Berriman M."/>
            <person name="Tomley F."/>
            <person name="Pain A."/>
        </authorList>
    </citation>
    <scope>NUCLEOTIDE SEQUENCE [LARGE SCALE GENOMIC DNA]</scope>
    <source>
        <strain evidence="2">Weybridge</strain>
    </source>
</reference>
<dbReference type="OrthoDB" id="347894at2759"/>
<gene>
    <name evidence="2" type="ORF">EMWEY_00044010</name>
</gene>
<evidence type="ECO:0000313" key="3">
    <source>
        <dbReference type="Proteomes" id="UP000030763"/>
    </source>
</evidence>
<organism evidence="2 3">
    <name type="scientific">Eimeria maxima</name>
    <name type="common">Coccidian parasite</name>
    <dbReference type="NCBI Taxonomy" id="5804"/>
    <lineage>
        <taxon>Eukaryota</taxon>
        <taxon>Sar</taxon>
        <taxon>Alveolata</taxon>
        <taxon>Apicomplexa</taxon>
        <taxon>Conoidasida</taxon>
        <taxon>Coccidia</taxon>
        <taxon>Eucoccidiorida</taxon>
        <taxon>Eimeriorina</taxon>
        <taxon>Eimeriidae</taxon>
        <taxon>Eimeria</taxon>
    </lineage>
</organism>
<dbReference type="RefSeq" id="XP_013338354.1">
    <property type="nucleotide sequence ID" value="XM_013482900.1"/>
</dbReference>
<feature type="compositionally biased region" description="Basic and acidic residues" evidence="1">
    <location>
        <begin position="265"/>
        <end position="282"/>
    </location>
</feature>
<feature type="region of interest" description="Disordered" evidence="1">
    <location>
        <begin position="232"/>
        <end position="298"/>
    </location>
</feature>
<keyword evidence="3" id="KW-1185">Reference proteome</keyword>
<dbReference type="Proteomes" id="UP000030763">
    <property type="component" value="Unassembled WGS sequence"/>
</dbReference>
<reference evidence="2" key="2">
    <citation type="submission" date="2013-10" db="EMBL/GenBank/DDBJ databases">
        <authorList>
            <person name="Aslett M."/>
        </authorList>
    </citation>
    <scope>NUCLEOTIDE SEQUENCE [LARGE SCALE GENOMIC DNA]</scope>
    <source>
        <strain evidence="2">Weybridge</strain>
    </source>
</reference>
<feature type="compositionally biased region" description="Low complexity" evidence="1">
    <location>
        <begin position="118"/>
        <end position="133"/>
    </location>
</feature>
<dbReference type="GeneID" id="25338387"/>
<dbReference type="OMA" id="YESSKPP"/>
<dbReference type="EMBL" id="HG722191">
    <property type="protein sequence ID" value="CDJ61704.1"/>
    <property type="molecule type" value="Genomic_DNA"/>
</dbReference>
<dbReference type="VEuPathDB" id="ToxoDB:EMWEY_00044010"/>
<dbReference type="AlphaFoldDB" id="U6MGX8"/>
<accession>U6MGX8</accession>
<protein>
    <submittedName>
        <fullName evidence="2">Uncharacterized protein</fullName>
    </submittedName>
</protein>